<evidence type="ECO:0000256" key="6">
    <source>
        <dbReference type="SAM" id="Phobius"/>
    </source>
</evidence>
<sequence>MSSAALHRLRDRTRAFGGSHFVRNVATLATGVASAQAISLAFAPFLTRLYGPEAFGALAAFTAVVNIITPLATLGYANAIVMPATEEGATAVARLSLVCAAVVAPVVLIAVTLFQVRLATWTGLESAPGLLYLIPIYLVVVALLSVADQMAIREGLFKAKALAYVSSTLLVNIGKLAGGFLAPSGLVLILLLMVSKMLNYLMLLARVPRQGAFEVRRWLGTDGIRHAAFEQRDFMRYRMPQGIINALSFGFPVLALSALFSTSVAGQYSIATLVLGAPIMLLGQSVLEVFFPRITEVVRTSPTSAVTHIQRATLGMLLIGAVPFGIIALWGDVIFPLVFGEEWLRAGEYTRWIALWMASVLATRPAVAAMPALRLQRELLVYEVVITFVRIASLLVAASLGSDLTAVAVFALVNAVGYGVLLLVVFRRALGIKREQEYA</sequence>
<feature type="transmembrane region" description="Helical" evidence="6">
    <location>
        <begin position="130"/>
        <end position="149"/>
    </location>
</feature>
<keyword evidence="4 6" id="KW-1133">Transmembrane helix</keyword>
<comment type="subcellular location">
    <subcellularLocation>
        <location evidence="1">Cell membrane</location>
        <topology evidence="1">Multi-pass membrane protein</topology>
    </subcellularLocation>
</comment>
<feature type="transmembrane region" description="Helical" evidence="6">
    <location>
        <begin position="242"/>
        <end position="262"/>
    </location>
</feature>
<evidence type="ECO:0000313" key="8">
    <source>
        <dbReference type="Proteomes" id="UP000199594"/>
    </source>
</evidence>
<proteinExistence type="predicted"/>
<accession>A0A1I7CK17</accession>
<organism evidence="7 8">
    <name type="scientific">Halomonas saccharevitans</name>
    <dbReference type="NCBI Taxonomy" id="416872"/>
    <lineage>
        <taxon>Bacteria</taxon>
        <taxon>Pseudomonadati</taxon>
        <taxon>Pseudomonadota</taxon>
        <taxon>Gammaproteobacteria</taxon>
        <taxon>Oceanospirillales</taxon>
        <taxon>Halomonadaceae</taxon>
        <taxon>Halomonas</taxon>
    </lineage>
</organism>
<dbReference type="PANTHER" id="PTHR30250:SF28">
    <property type="entry name" value="POLYSACCHARIDE BIOSYNTHESIS PROTEIN"/>
    <property type="match status" value="1"/>
</dbReference>
<evidence type="ECO:0000256" key="2">
    <source>
        <dbReference type="ARBA" id="ARBA00022475"/>
    </source>
</evidence>
<feature type="transmembrane region" description="Helical" evidence="6">
    <location>
        <begin position="379"/>
        <end position="400"/>
    </location>
</feature>
<keyword evidence="2" id="KW-1003">Cell membrane</keyword>
<evidence type="ECO:0000256" key="4">
    <source>
        <dbReference type="ARBA" id="ARBA00022989"/>
    </source>
</evidence>
<evidence type="ECO:0000256" key="3">
    <source>
        <dbReference type="ARBA" id="ARBA00022692"/>
    </source>
</evidence>
<keyword evidence="3 6" id="KW-0812">Transmembrane</keyword>
<dbReference type="RefSeq" id="WP_089851945.1">
    <property type="nucleotide sequence ID" value="NZ_FPAQ01000048.1"/>
</dbReference>
<feature type="transmembrane region" description="Helical" evidence="6">
    <location>
        <begin position="21"/>
        <end position="43"/>
    </location>
</feature>
<dbReference type="InterPro" id="IPR050833">
    <property type="entry name" value="Poly_Biosynth_Transport"/>
</dbReference>
<gene>
    <name evidence="7" type="ORF">SAMN04487956_1486</name>
</gene>
<evidence type="ECO:0000256" key="1">
    <source>
        <dbReference type="ARBA" id="ARBA00004651"/>
    </source>
</evidence>
<feature type="transmembrane region" description="Helical" evidence="6">
    <location>
        <begin position="55"/>
        <end position="79"/>
    </location>
</feature>
<evidence type="ECO:0000313" key="7">
    <source>
        <dbReference type="EMBL" id="SFT99780.1"/>
    </source>
</evidence>
<dbReference type="PANTHER" id="PTHR30250">
    <property type="entry name" value="PST FAMILY PREDICTED COLANIC ACID TRANSPORTER"/>
    <property type="match status" value="1"/>
</dbReference>
<dbReference type="EMBL" id="FPAQ01000048">
    <property type="protein sequence ID" value="SFT99780.1"/>
    <property type="molecule type" value="Genomic_DNA"/>
</dbReference>
<feature type="transmembrane region" description="Helical" evidence="6">
    <location>
        <begin position="268"/>
        <end position="291"/>
    </location>
</feature>
<dbReference type="GO" id="GO:0005886">
    <property type="term" value="C:plasma membrane"/>
    <property type="evidence" value="ECO:0007669"/>
    <property type="project" value="UniProtKB-SubCell"/>
</dbReference>
<reference evidence="7 8" key="1">
    <citation type="submission" date="2016-10" db="EMBL/GenBank/DDBJ databases">
        <authorList>
            <person name="de Groot N.N."/>
        </authorList>
    </citation>
    <scope>NUCLEOTIDE SEQUENCE [LARGE SCALE GENOMIC DNA]</scope>
    <source>
        <strain evidence="7 8">CGMCC 1.6493</strain>
    </source>
</reference>
<feature type="transmembrane region" description="Helical" evidence="6">
    <location>
        <begin position="161"/>
        <end position="181"/>
    </location>
</feature>
<feature type="transmembrane region" description="Helical" evidence="6">
    <location>
        <begin position="91"/>
        <end position="118"/>
    </location>
</feature>
<dbReference type="Proteomes" id="UP000199594">
    <property type="component" value="Unassembled WGS sequence"/>
</dbReference>
<feature type="transmembrane region" description="Helical" evidence="6">
    <location>
        <begin position="406"/>
        <end position="426"/>
    </location>
</feature>
<feature type="transmembrane region" description="Helical" evidence="6">
    <location>
        <begin position="349"/>
        <end position="367"/>
    </location>
</feature>
<evidence type="ECO:0000256" key="5">
    <source>
        <dbReference type="ARBA" id="ARBA00023136"/>
    </source>
</evidence>
<dbReference type="AlphaFoldDB" id="A0A1I7CK17"/>
<dbReference type="Pfam" id="PF13440">
    <property type="entry name" value="Polysacc_synt_3"/>
    <property type="match status" value="1"/>
</dbReference>
<feature type="transmembrane region" description="Helical" evidence="6">
    <location>
        <begin position="312"/>
        <end position="337"/>
    </location>
</feature>
<protein>
    <submittedName>
        <fullName evidence="7">Membrane protein involved in the export of O-antigen and teichoic acid</fullName>
    </submittedName>
</protein>
<name>A0A1I7CK17_9GAMM</name>
<keyword evidence="5 6" id="KW-0472">Membrane</keyword>
<dbReference type="OrthoDB" id="3831435at2"/>
<feature type="transmembrane region" description="Helical" evidence="6">
    <location>
        <begin position="187"/>
        <end position="207"/>
    </location>
</feature>